<feature type="domain" description="TonB-dependent receptor plug" evidence="15">
    <location>
        <begin position="47"/>
        <end position="154"/>
    </location>
</feature>
<dbReference type="PANTHER" id="PTHR30069:SF29">
    <property type="entry name" value="HEMOGLOBIN AND HEMOGLOBIN-HAPTOGLOBIN-BINDING PROTEIN 1-RELATED"/>
    <property type="match status" value="1"/>
</dbReference>
<name>A0A4D7QQA6_9HYPH</name>
<dbReference type="Pfam" id="PF07715">
    <property type="entry name" value="Plug"/>
    <property type="match status" value="1"/>
</dbReference>
<comment type="similarity">
    <text evidence="10 12">Belongs to the TonB-dependent receptor family.</text>
</comment>
<dbReference type="InterPro" id="IPR039426">
    <property type="entry name" value="TonB-dep_rcpt-like"/>
</dbReference>
<evidence type="ECO:0000256" key="7">
    <source>
        <dbReference type="ARBA" id="ARBA00023136"/>
    </source>
</evidence>
<dbReference type="InterPro" id="IPR036942">
    <property type="entry name" value="Beta-barrel_TonB_sf"/>
</dbReference>
<gene>
    <name evidence="16" type="ORF">E8L99_11325</name>
</gene>
<dbReference type="Gene3D" id="2.170.130.10">
    <property type="entry name" value="TonB-dependent receptor, plug domain"/>
    <property type="match status" value="1"/>
</dbReference>
<evidence type="ECO:0000256" key="2">
    <source>
        <dbReference type="ARBA" id="ARBA00022448"/>
    </source>
</evidence>
<dbReference type="PROSITE" id="PS52016">
    <property type="entry name" value="TONB_DEPENDENT_REC_3"/>
    <property type="match status" value="1"/>
</dbReference>
<dbReference type="NCBIfam" id="TIGR01786">
    <property type="entry name" value="TonB-hemlactrns"/>
    <property type="match status" value="1"/>
</dbReference>
<evidence type="ECO:0000259" key="15">
    <source>
        <dbReference type="Pfam" id="PF07715"/>
    </source>
</evidence>
<keyword evidence="5 13" id="KW-0732">Signal</keyword>
<dbReference type="GO" id="GO:0044718">
    <property type="term" value="P:siderophore transmembrane transport"/>
    <property type="evidence" value="ECO:0007669"/>
    <property type="project" value="TreeGrafter"/>
</dbReference>
<evidence type="ECO:0000256" key="1">
    <source>
        <dbReference type="ARBA" id="ARBA00004571"/>
    </source>
</evidence>
<keyword evidence="2 10" id="KW-0813">Transport</keyword>
<dbReference type="SUPFAM" id="SSF56935">
    <property type="entry name" value="Porins"/>
    <property type="match status" value="1"/>
</dbReference>
<dbReference type="InterPro" id="IPR037066">
    <property type="entry name" value="Plug_dom_sf"/>
</dbReference>
<keyword evidence="9 10" id="KW-0998">Cell outer membrane</keyword>
<dbReference type="CDD" id="cd01347">
    <property type="entry name" value="ligand_gated_channel"/>
    <property type="match status" value="1"/>
</dbReference>
<evidence type="ECO:0000256" key="11">
    <source>
        <dbReference type="PROSITE-ProRule" id="PRU10144"/>
    </source>
</evidence>
<dbReference type="InterPro" id="IPR000531">
    <property type="entry name" value="Beta-barrel_TonB"/>
</dbReference>
<feature type="short sequence motif" description="TonB C-terminal box" evidence="11">
    <location>
        <begin position="728"/>
        <end position="745"/>
    </location>
</feature>
<accession>A0A4D7QQA6</accession>
<sequence length="745" mass="82397">MALSRELALRASMSACALAASICAATAQSVGGDEITVTATREERQRLDVPATIDVISRQQMDERQVRDIQDVVRYTPGVSVERVTSGTDPWKNLGGFTVRGMSGNRVAITVDGARTIERITDGTRDLIDLPYMKSIEIMRGPASVLWGADALGGLVAFRTLDPQDLIRGNPRGWGARLQTSFDSFTRSIVKTAMAGVTLSPNIEAIFSLSHGTALQPTYSTARADGGSWGCPATRAIACNITDPFRAQNWNGFGKVIWRPADDHEFRLTYERYSKATITTQLYDFGVISSNWQNGNYPRLQELERQRATLSHAWTPAWGWIDAVRWNLTYSPQRRDLDSTRWQTGTGANAGQTRTVHDILNYSEKFYQSDIQFTSHFNLGPSLHTLTYGFQGDIAKTDYYRESVTTNLTTGASTTTIAGGFNFANATTVRADGYLQDEIKLIDGRWTITPGGRLATYRITPRIGAGYVVDPAAPPRELTSTRFIPQVGTIFKLTDVYSVYARYAEGFKMPTAQQLYMSLPGTSFNLVPNPNLNPESSRTWEAGFRGRYERGWFSLGVFHSTYKDFIATLQQVAGTNDYTSLNLASVVLWGVEGSAEYRVTDDLILNAGFSYQFGNQRATPTSAVTAFDAASPFNGTLGLRWFKREWNLDGEVVGRFSAPVTRVSSATYYKPGGWFVLDTFVNWKPQSNVTLRAGVQNIFDTRYFQNLGTGTTYPITPTTSQAQSNPLELQVAPGRTLKLSATADF</sequence>
<evidence type="ECO:0000313" key="16">
    <source>
        <dbReference type="EMBL" id="QCK86302.1"/>
    </source>
</evidence>
<dbReference type="PROSITE" id="PS01156">
    <property type="entry name" value="TONB_DEPENDENT_REC_2"/>
    <property type="match status" value="1"/>
</dbReference>
<evidence type="ECO:0000259" key="14">
    <source>
        <dbReference type="Pfam" id="PF00593"/>
    </source>
</evidence>
<feature type="chain" id="PRO_5021008956" evidence="13">
    <location>
        <begin position="20"/>
        <end position="745"/>
    </location>
</feature>
<dbReference type="Gene3D" id="2.40.170.20">
    <property type="entry name" value="TonB-dependent receptor, beta-barrel domain"/>
    <property type="match status" value="1"/>
</dbReference>
<keyword evidence="17" id="KW-1185">Reference proteome</keyword>
<keyword evidence="3 10" id="KW-1134">Transmembrane beta strand</keyword>
<protein>
    <submittedName>
        <fullName evidence="16">TonB-dependent hemoglobin/transferrin/lactoferrin family receptor</fullName>
    </submittedName>
</protein>
<dbReference type="Proteomes" id="UP000298588">
    <property type="component" value="Chromosome"/>
</dbReference>
<dbReference type="InterPro" id="IPR010917">
    <property type="entry name" value="TonB_rcpt_CS"/>
</dbReference>
<feature type="domain" description="TonB-dependent receptor-like beta-barrel" evidence="14">
    <location>
        <begin position="263"/>
        <end position="698"/>
    </location>
</feature>
<evidence type="ECO:0000256" key="4">
    <source>
        <dbReference type="ARBA" id="ARBA00022692"/>
    </source>
</evidence>
<dbReference type="AlphaFoldDB" id="A0A4D7QQA6"/>
<dbReference type="GO" id="GO:0009279">
    <property type="term" value="C:cell outer membrane"/>
    <property type="evidence" value="ECO:0007669"/>
    <property type="project" value="UniProtKB-SubCell"/>
</dbReference>
<proteinExistence type="inferred from homology"/>
<evidence type="ECO:0000256" key="8">
    <source>
        <dbReference type="ARBA" id="ARBA00023170"/>
    </source>
</evidence>
<keyword evidence="6 12" id="KW-0798">TonB box</keyword>
<evidence type="ECO:0000256" key="9">
    <source>
        <dbReference type="ARBA" id="ARBA00023237"/>
    </source>
</evidence>
<reference evidence="16 17" key="1">
    <citation type="submission" date="2019-04" db="EMBL/GenBank/DDBJ databases">
        <title>Phreatobacter aquaticus sp. nov.</title>
        <authorList>
            <person name="Choi A."/>
            <person name="Baek K."/>
        </authorList>
    </citation>
    <scope>NUCLEOTIDE SEQUENCE [LARGE SCALE GENOMIC DNA]</scope>
    <source>
        <strain evidence="16 17">NMCR1094</strain>
    </source>
</reference>
<evidence type="ECO:0000256" key="3">
    <source>
        <dbReference type="ARBA" id="ARBA00022452"/>
    </source>
</evidence>
<organism evidence="16 17">
    <name type="scientific">Phreatobacter aquaticus</name>
    <dbReference type="NCBI Taxonomy" id="2570229"/>
    <lineage>
        <taxon>Bacteria</taxon>
        <taxon>Pseudomonadati</taxon>
        <taxon>Pseudomonadota</taxon>
        <taxon>Alphaproteobacteria</taxon>
        <taxon>Hyphomicrobiales</taxon>
        <taxon>Phreatobacteraceae</taxon>
        <taxon>Phreatobacter</taxon>
    </lineage>
</organism>
<evidence type="ECO:0000256" key="13">
    <source>
        <dbReference type="SAM" id="SignalP"/>
    </source>
</evidence>
<dbReference type="GO" id="GO:0015344">
    <property type="term" value="F:siderophore uptake transmembrane transporter activity"/>
    <property type="evidence" value="ECO:0007669"/>
    <property type="project" value="TreeGrafter"/>
</dbReference>
<evidence type="ECO:0000256" key="10">
    <source>
        <dbReference type="PROSITE-ProRule" id="PRU01360"/>
    </source>
</evidence>
<evidence type="ECO:0000256" key="6">
    <source>
        <dbReference type="ARBA" id="ARBA00023077"/>
    </source>
</evidence>
<dbReference type="OrthoDB" id="9760494at2"/>
<dbReference type="InterPro" id="IPR012910">
    <property type="entry name" value="Plug_dom"/>
</dbReference>
<keyword evidence="7 10" id="KW-0472">Membrane</keyword>
<keyword evidence="8 16" id="KW-0675">Receptor</keyword>
<dbReference type="EMBL" id="CP039865">
    <property type="protein sequence ID" value="QCK86302.1"/>
    <property type="molecule type" value="Genomic_DNA"/>
</dbReference>
<evidence type="ECO:0000313" key="17">
    <source>
        <dbReference type="Proteomes" id="UP000298588"/>
    </source>
</evidence>
<evidence type="ECO:0000256" key="5">
    <source>
        <dbReference type="ARBA" id="ARBA00022729"/>
    </source>
</evidence>
<dbReference type="PANTHER" id="PTHR30069">
    <property type="entry name" value="TONB-DEPENDENT OUTER MEMBRANE RECEPTOR"/>
    <property type="match status" value="1"/>
</dbReference>
<dbReference type="InterPro" id="IPR010949">
    <property type="entry name" value="TonB_Hb/transfer/lactofer_rcpt"/>
</dbReference>
<feature type="signal peptide" evidence="13">
    <location>
        <begin position="1"/>
        <end position="19"/>
    </location>
</feature>
<evidence type="ECO:0000256" key="12">
    <source>
        <dbReference type="RuleBase" id="RU003357"/>
    </source>
</evidence>
<dbReference type="KEGG" id="paqt:E8L99_11325"/>
<comment type="subcellular location">
    <subcellularLocation>
        <location evidence="1 10">Cell outer membrane</location>
        <topology evidence="1 10">Multi-pass membrane protein</topology>
    </subcellularLocation>
</comment>
<keyword evidence="4 10" id="KW-0812">Transmembrane</keyword>
<dbReference type="Pfam" id="PF00593">
    <property type="entry name" value="TonB_dep_Rec_b-barrel"/>
    <property type="match status" value="1"/>
</dbReference>